<dbReference type="Gene3D" id="3.30.40.10">
    <property type="entry name" value="Zinc/RING finger domain, C3HC4 (zinc finger)"/>
    <property type="match status" value="1"/>
</dbReference>
<dbReference type="Proteomes" id="UP000218334">
    <property type="component" value="Unassembled WGS sequence"/>
</dbReference>
<keyword evidence="4" id="KW-1185">Reference proteome</keyword>
<evidence type="ECO:0000313" key="4">
    <source>
        <dbReference type="Proteomes" id="UP000218334"/>
    </source>
</evidence>
<evidence type="ECO:0000313" key="3">
    <source>
        <dbReference type="EMBL" id="PBK58219.1"/>
    </source>
</evidence>
<organism evidence="3 4">
    <name type="scientific">Armillaria solidipes</name>
    <dbReference type="NCBI Taxonomy" id="1076256"/>
    <lineage>
        <taxon>Eukaryota</taxon>
        <taxon>Fungi</taxon>
        <taxon>Dikarya</taxon>
        <taxon>Basidiomycota</taxon>
        <taxon>Agaricomycotina</taxon>
        <taxon>Agaricomycetes</taxon>
        <taxon>Agaricomycetidae</taxon>
        <taxon>Agaricales</taxon>
        <taxon>Marasmiineae</taxon>
        <taxon>Physalacriaceae</taxon>
        <taxon>Armillaria</taxon>
    </lineage>
</organism>
<evidence type="ECO:0008006" key="5">
    <source>
        <dbReference type="Google" id="ProtNLM"/>
    </source>
</evidence>
<accession>A0A2H3AGU4</accession>
<keyword evidence="1" id="KW-0175">Coiled coil</keyword>
<sequence length="321" mass="35091">MTRDPGLDSNVTSLHRLDIVSGSPCLRTDRHPEGQSRPSWDRIPGPGNYAQRGRRDNLFPTMTMAYSADLVDYACVGPSITIAPHVAQHSDARLTHDAGTGVTVDVASSPATTVSSEPVDVLEKIRLLEIVWAGEREELNNDLAQARHRSNELEENRQAALVRIAQLQAALDDVEDRLARAVRKDVDDDLGPEHAEYREGLAGLANAGKCKMCRTLMWAAVIFVDCGDVVCVACAHKALSQQKDQPRFGRFLFHPATTSEWTCPVCHGRVIERPKPLPILSAVATAVTSLQSASAGHGKFVMSDKALTEFFREEEDSAMLA</sequence>
<name>A0A2H3AGU4_9AGAR</name>
<proteinExistence type="predicted"/>
<feature type="region of interest" description="Disordered" evidence="2">
    <location>
        <begin position="22"/>
        <end position="54"/>
    </location>
</feature>
<dbReference type="InterPro" id="IPR013083">
    <property type="entry name" value="Znf_RING/FYVE/PHD"/>
</dbReference>
<reference evidence="4" key="1">
    <citation type="journal article" date="2017" name="Nat. Ecol. Evol.">
        <title>Genome expansion and lineage-specific genetic innovations in the forest pathogenic fungi Armillaria.</title>
        <authorList>
            <person name="Sipos G."/>
            <person name="Prasanna A.N."/>
            <person name="Walter M.C."/>
            <person name="O'Connor E."/>
            <person name="Balint B."/>
            <person name="Krizsan K."/>
            <person name="Kiss B."/>
            <person name="Hess J."/>
            <person name="Varga T."/>
            <person name="Slot J."/>
            <person name="Riley R."/>
            <person name="Boka B."/>
            <person name="Rigling D."/>
            <person name="Barry K."/>
            <person name="Lee J."/>
            <person name="Mihaltcheva S."/>
            <person name="LaButti K."/>
            <person name="Lipzen A."/>
            <person name="Waldron R."/>
            <person name="Moloney N.M."/>
            <person name="Sperisen C."/>
            <person name="Kredics L."/>
            <person name="Vagvoelgyi C."/>
            <person name="Patrignani A."/>
            <person name="Fitzpatrick D."/>
            <person name="Nagy I."/>
            <person name="Doyle S."/>
            <person name="Anderson J.B."/>
            <person name="Grigoriev I.V."/>
            <person name="Gueldener U."/>
            <person name="Muensterkoetter M."/>
            <person name="Nagy L.G."/>
        </authorList>
    </citation>
    <scope>NUCLEOTIDE SEQUENCE [LARGE SCALE GENOMIC DNA]</scope>
    <source>
        <strain evidence="4">28-4</strain>
    </source>
</reference>
<gene>
    <name evidence="3" type="ORF">ARMSODRAFT_1028430</name>
</gene>
<feature type="coiled-coil region" evidence="1">
    <location>
        <begin position="136"/>
        <end position="184"/>
    </location>
</feature>
<dbReference type="AlphaFoldDB" id="A0A2H3AGU4"/>
<evidence type="ECO:0000256" key="2">
    <source>
        <dbReference type="SAM" id="MobiDB-lite"/>
    </source>
</evidence>
<evidence type="ECO:0000256" key="1">
    <source>
        <dbReference type="SAM" id="Coils"/>
    </source>
</evidence>
<dbReference type="EMBL" id="KZ293573">
    <property type="protein sequence ID" value="PBK58219.1"/>
    <property type="molecule type" value="Genomic_DNA"/>
</dbReference>
<protein>
    <recommendedName>
        <fullName evidence="5">RING-type domain-containing protein</fullName>
    </recommendedName>
</protein>